<keyword evidence="10" id="KW-1185">Reference proteome</keyword>
<dbReference type="CDD" id="cd04725">
    <property type="entry name" value="OMP_decarboxylase_like"/>
    <property type="match status" value="1"/>
</dbReference>
<evidence type="ECO:0000256" key="5">
    <source>
        <dbReference type="ARBA" id="ARBA00023239"/>
    </source>
</evidence>
<keyword evidence="4 7" id="KW-0665">Pyrimidine biosynthesis</keyword>
<feature type="domain" description="Orotidine 5'-phosphate decarboxylase" evidence="8">
    <location>
        <begin position="19"/>
        <end position="283"/>
    </location>
</feature>
<evidence type="ECO:0000256" key="2">
    <source>
        <dbReference type="ARBA" id="ARBA00008847"/>
    </source>
</evidence>
<dbReference type="GO" id="GO:0004590">
    <property type="term" value="F:orotidine-5'-phosphate decarboxylase activity"/>
    <property type="evidence" value="ECO:0007669"/>
    <property type="project" value="UniProtKB-UniRule"/>
</dbReference>
<dbReference type="InterPro" id="IPR011060">
    <property type="entry name" value="RibuloseP-bd_barrel"/>
</dbReference>
<comment type="pathway">
    <text evidence="1 7">Pyrimidine metabolism; UMP biosynthesis via de novo pathway; UMP from orotate: step 2/2.</text>
</comment>
<comment type="similarity">
    <text evidence="2 7">Belongs to the OMP decarboxylase family. Type 2 subfamily.</text>
</comment>
<dbReference type="SUPFAM" id="SSF51366">
    <property type="entry name" value="Ribulose-phoshate binding barrel"/>
    <property type="match status" value="1"/>
</dbReference>
<proteinExistence type="inferred from homology"/>
<evidence type="ECO:0000313" key="9">
    <source>
        <dbReference type="EMBL" id="QOV87472.1"/>
    </source>
</evidence>
<evidence type="ECO:0000256" key="3">
    <source>
        <dbReference type="ARBA" id="ARBA00022793"/>
    </source>
</evidence>
<protein>
    <recommendedName>
        <fullName evidence="7">Orotidine 5'-phosphate decarboxylase</fullName>
        <ecNumber evidence="7">4.1.1.23</ecNumber>
    </recommendedName>
    <alternativeName>
        <fullName evidence="7">OMP decarboxylase</fullName>
        <shortName evidence="7">OMPDCase</shortName>
        <shortName evidence="7">OMPdecase</shortName>
    </alternativeName>
</protein>
<dbReference type="PANTHER" id="PTHR43375">
    <property type="entry name" value="OROTIDINE 5'-PHOSPHATE DECARBOXYLASE"/>
    <property type="match status" value="1"/>
</dbReference>
<comment type="catalytic activity">
    <reaction evidence="6 7">
        <text>orotidine 5'-phosphate + H(+) = UMP + CO2</text>
        <dbReference type="Rhea" id="RHEA:11596"/>
        <dbReference type="ChEBI" id="CHEBI:15378"/>
        <dbReference type="ChEBI" id="CHEBI:16526"/>
        <dbReference type="ChEBI" id="CHEBI:57538"/>
        <dbReference type="ChEBI" id="CHEBI:57865"/>
        <dbReference type="EC" id="4.1.1.23"/>
    </reaction>
</comment>
<dbReference type="RefSeq" id="WP_206290375.1">
    <property type="nucleotide sequence ID" value="NZ_CP063458.1"/>
</dbReference>
<dbReference type="GO" id="GO:0044205">
    <property type="term" value="P:'de novo' UMP biosynthetic process"/>
    <property type="evidence" value="ECO:0007669"/>
    <property type="project" value="UniProtKB-UniRule"/>
</dbReference>
<dbReference type="InterPro" id="IPR013785">
    <property type="entry name" value="Aldolase_TIM"/>
</dbReference>
<dbReference type="Pfam" id="PF00215">
    <property type="entry name" value="OMPdecase"/>
    <property type="match status" value="1"/>
</dbReference>
<evidence type="ECO:0000256" key="6">
    <source>
        <dbReference type="ARBA" id="ARBA00049157"/>
    </source>
</evidence>
<gene>
    <name evidence="7 9" type="primary">pyrF</name>
    <name evidence="9" type="ORF">IPV69_14360</name>
</gene>
<dbReference type="NCBIfam" id="TIGR02127">
    <property type="entry name" value="pyrF_sub2"/>
    <property type="match status" value="1"/>
</dbReference>
<dbReference type="Gene3D" id="3.20.20.70">
    <property type="entry name" value="Aldolase class I"/>
    <property type="match status" value="1"/>
</dbReference>
<feature type="active site" description="Proton donor" evidence="7">
    <location>
        <position position="106"/>
    </location>
</feature>
<keyword evidence="5 7" id="KW-0456">Lyase</keyword>
<dbReference type="AlphaFoldDB" id="A0A7M2WQF6"/>
<evidence type="ECO:0000259" key="8">
    <source>
        <dbReference type="SMART" id="SM00934"/>
    </source>
</evidence>
<organism evidence="9 10">
    <name type="scientific">Humisphaera borealis</name>
    <dbReference type="NCBI Taxonomy" id="2807512"/>
    <lineage>
        <taxon>Bacteria</taxon>
        <taxon>Pseudomonadati</taxon>
        <taxon>Planctomycetota</taxon>
        <taxon>Phycisphaerae</taxon>
        <taxon>Tepidisphaerales</taxon>
        <taxon>Tepidisphaeraceae</taxon>
        <taxon>Humisphaera</taxon>
    </lineage>
</organism>
<dbReference type="InterPro" id="IPR011995">
    <property type="entry name" value="OMPdecase_type-2"/>
</dbReference>
<keyword evidence="3 7" id="KW-0210">Decarboxylase</keyword>
<reference evidence="9 10" key="1">
    <citation type="submission" date="2020-10" db="EMBL/GenBank/DDBJ databases">
        <title>Wide distribution of Phycisphaera-like planctomycetes from WD2101 soil group in peatlands and genome analysis of the first cultivated representative.</title>
        <authorList>
            <person name="Dedysh S.N."/>
            <person name="Beletsky A.V."/>
            <person name="Ivanova A."/>
            <person name="Kulichevskaya I.S."/>
            <person name="Suzina N.E."/>
            <person name="Philippov D.A."/>
            <person name="Rakitin A.L."/>
            <person name="Mardanov A.V."/>
            <person name="Ravin N.V."/>
        </authorList>
    </citation>
    <scope>NUCLEOTIDE SEQUENCE [LARGE SCALE GENOMIC DNA]</scope>
    <source>
        <strain evidence="9 10">M1803</strain>
    </source>
</reference>
<dbReference type="SMART" id="SM00934">
    <property type="entry name" value="OMPdecase"/>
    <property type="match status" value="1"/>
</dbReference>
<evidence type="ECO:0000313" key="10">
    <source>
        <dbReference type="Proteomes" id="UP000593765"/>
    </source>
</evidence>
<dbReference type="EMBL" id="CP063458">
    <property type="protein sequence ID" value="QOV87472.1"/>
    <property type="molecule type" value="Genomic_DNA"/>
</dbReference>
<dbReference type="Proteomes" id="UP000593765">
    <property type="component" value="Chromosome"/>
</dbReference>
<dbReference type="InterPro" id="IPR001754">
    <property type="entry name" value="OMPdeCOase_dom"/>
</dbReference>
<sequence length="307" mass="33102">MPDLFGDRLIDAIASRQAPICVGIDPIFDQFPSELTEDIDPGDTDAVLDSIFEFTTRVLETVAPLVPVVKFQSAYFEKYLWEGVEAYYSLIAEAKAMGLLVIGDIKRGDIGTTAAAYAEGHLDDVATDDIEDAATPDAITVNPMMGADTLEPFVKVARATDKGLFVLVRTSNPGSGEFQDVKLEDGRTWSEMLAERVNQIAEGLVGSSGYSSIGTVVGATQTATMESLRRRLPKSIFLLPGYGAQGATAEMTRSAFQNKTGAVVSASRSILYAHKDKKYAAHFGDDWEAAVKQAVLDMKADLDKVLS</sequence>
<evidence type="ECO:0000256" key="1">
    <source>
        <dbReference type="ARBA" id="ARBA00004861"/>
    </source>
</evidence>
<evidence type="ECO:0000256" key="4">
    <source>
        <dbReference type="ARBA" id="ARBA00022975"/>
    </source>
</evidence>
<evidence type="ECO:0000256" key="7">
    <source>
        <dbReference type="HAMAP-Rule" id="MF_01215"/>
    </source>
</evidence>
<dbReference type="EC" id="4.1.1.23" evidence="7"/>
<dbReference type="KEGG" id="hbs:IPV69_14360"/>
<dbReference type="InterPro" id="IPR018089">
    <property type="entry name" value="OMPdecase_AS"/>
</dbReference>
<accession>A0A7M2WQF6</accession>
<dbReference type="GO" id="GO:0006207">
    <property type="term" value="P:'de novo' pyrimidine nucleobase biosynthetic process"/>
    <property type="evidence" value="ECO:0007669"/>
    <property type="project" value="InterPro"/>
</dbReference>
<dbReference type="HAMAP" id="MF_01215">
    <property type="entry name" value="OMPdecase_type2"/>
    <property type="match status" value="1"/>
</dbReference>
<dbReference type="PANTHER" id="PTHR43375:SF1">
    <property type="entry name" value="OROTIDINE 5'-PHOSPHATE DECARBOXYLASE"/>
    <property type="match status" value="1"/>
</dbReference>
<dbReference type="UniPathway" id="UPA00070">
    <property type="reaction ID" value="UER00120"/>
</dbReference>
<dbReference type="PROSITE" id="PS00156">
    <property type="entry name" value="OMPDECASE"/>
    <property type="match status" value="1"/>
</dbReference>
<name>A0A7M2WQF6_9BACT</name>